<dbReference type="EMBL" id="HBFV01001580">
    <property type="protein sequence ID" value="CAD8928762.1"/>
    <property type="molecule type" value="Transcribed_RNA"/>
</dbReference>
<proteinExistence type="predicted"/>
<evidence type="ECO:0000313" key="2">
    <source>
        <dbReference type="EMBL" id="CAD8928762.1"/>
    </source>
</evidence>
<dbReference type="Gene3D" id="3.90.79.10">
    <property type="entry name" value="Nucleoside Triphosphate Pyrophosphohydrolase"/>
    <property type="match status" value="1"/>
</dbReference>
<dbReference type="SUPFAM" id="SSF55811">
    <property type="entry name" value="Nudix"/>
    <property type="match status" value="1"/>
</dbReference>
<dbReference type="GO" id="GO:0005737">
    <property type="term" value="C:cytoplasm"/>
    <property type="evidence" value="ECO:0007669"/>
    <property type="project" value="TreeGrafter"/>
</dbReference>
<dbReference type="InterPro" id="IPR000086">
    <property type="entry name" value="NUDIX_hydrolase_dom"/>
</dbReference>
<dbReference type="GO" id="GO:0004452">
    <property type="term" value="F:isopentenyl-diphosphate delta-isomerase activity"/>
    <property type="evidence" value="ECO:0007669"/>
    <property type="project" value="TreeGrafter"/>
</dbReference>
<reference evidence="2" key="1">
    <citation type="submission" date="2021-01" db="EMBL/GenBank/DDBJ databases">
        <authorList>
            <person name="Corre E."/>
            <person name="Pelletier E."/>
            <person name="Niang G."/>
            <person name="Scheremetjew M."/>
            <person name="Finn R."/>
            <person name="Kale V."/>
            <person name="Holt S."/>
            <person name="Cochrane G."/>
            <person name="Meng A."/>
            <person name="Brown T."/>
            <person name="Cohen L."/>
        </authorList>
    </citation>
    <scope>NUCLEOTIDE SEQUENCE</scope>
    <source>
        <strain evidence="2">CCMP2329</strain>
    </source>
</reference>
<protein>
    <recommendedName>
        <fullName evidence="1">Nudix hydrolase domain-containing protein</fullName>
    </recommendedName>
</protein>
<evidence type="ECO:0000259" key="1">
    <source>
        <dbReference type="PROSITE" id="PS51462"/>
    </source>
</evidence>
<dbReference type="PANTHER" id="PTHR10885:SF20">
    <property type="entry name" value="NUDIX HYDROLASE DOMAIN-CONTAINING PROTEIN"/>
    <property type="match status" value="1"/>
</dbReference>
<dbReference type="PROSITE" id="PS51462">
    <property type="entry name" value="NUDIX"/>
    <property type="match status" value="1"/>
</dbReference>
<dbReference type="AlphaFoldDB" id="A0A7S1GGE7"/>
<name>A0A7S1GGE7_9CHLO</name>
<sequence>MEHEDEVFDIVDESNTVVRQEYRGVVHRTGLLHRAVYCWVYDTQGRLLLQKRSPLKKIGPNQWDLSLAEHLQPGESYREAVVRGLKEELGISLQDASNSGAVLVGPIAQTHKRELHEGEFHDVELVQSFRLEGFHDASSLKFDDGEVIDVQWIDPGSLQSLIQECPQNYTAWLQAEAAYLNWKP</sequence>
<dbReference type="Pfam" id="PF00293">
    <property type="entry name" value="NUDIX"/>
    <property type="match status" value="1"/>
</dbReference>
<gene>
    <name evidence="2" type="ORF">POKL1161_LOCUS1115</name>
</gene>
<accession>A0A7S1GGE7</accession>
<organism evidence="2">
    <name type="scientific">Picochlorum oklahomense</name>
    <dbReference type="NCBI Taxonomy" id="249345"/>
    <lineage>
        <taxon>Eukaryota</taxon>
        <taxon>Viridiplantae</taxon>
        <taxon>Chlorophyta</taxon>
        <taxon>core chlorophytes</taxon>
        <taxon>Trebouxiophyceae</taxon>
        <taxon>Trebouxiophyceae incertae sedis</taxon>
        <taxon>Picochlorum</taxon>
    </lineage>
</organism>
<dbReference type="CDD" id="cd04692">
    <property type="entry name" value="NUDIX_Hydrolase"/>
    <property type="match status" value="1"/>
</dbReference>
<dbReference type="GO" id="GO:0009240">
    <property type="term" value="P:isopentenyl diphosphate biosynthetic process"/>
    <property type="evidence" value="ECO:0007669"/>
    <property type="project" value="TreeGrafter"/>
</dbReference>
<feature type="domain" description="Nudix hydrolase" evidence="1">
    <location>
        <begin position="31"/>
        <end position="175"/>
    </location>
</feature>
<dbReference type="InterPro" id="IPR015797">
    <property type="entry name" value="NUDIX_hydrolase-like_dom_sf"/>
</dbReference>
<dbReference type="PANTHER" id="PTHR10885">
    <property type="entry name" value="ISOPENTENYL-DIPHOSPHATE DELTA-ISOMERASE"/>
    <property type="match status" value="1"/>
</dbReference>